<dbReference type="EMBL" id="JAPMIV010000018">
    <property type="protein sequence ID" value="MDV6375092.1"/>
    <property type="molecule type" value="Genomic_DNA"/>
</dbReference>
<dbReference type="Proteomes" id="UP001276150">
    <property type="component" value="Unassembled WGS sequence"/>
</dbReference>
<proteinExistence type="predicted"/>
<gene>
    <name evidence="1" type="ORF">ORD21_10885</name>
</gene>
<evidence type="ECO:0000313" key="1">
    <source>
        <dbReference type="EMBL" id="MDV6375092.1"/>
    </source>
</evidence>
<keyword evidence="2" id="KW-1185">Reference proteome</keyword>
<dbReference type="RefSeq" id="WP_317640422.1">
    <property type="nucleotide sequence ID" value="NZ_JAPMIV010000018.1"/>
</dbReference>
<name>A0ABU4DRM7_9DEIO</name>
<accession>A0ABU4DRM7</accession>
<reference evidence="1 2" key="1">
    <citation type="submission" date="2022-11" db="EMBL/GenBank/DDBJ databases">
        <title>Deinococcus ZS9-10, Low Temperature and Draught-tolerating, UV-resistant Bacteria from Continental Antarctica.</title>
        <authorList>
            <person name="Cheng L."/>
        </authorList>
    </citation>
    <scope>NUCLEOTIDE SEQUENCE [LARGE SCALE GENOMIC DNA]</scope>
    <source>
        <strain evidence="1 2">ZS9-10</strain>
    </source>
</reference>
<comment type="caution">
    <text evidence="1">The sequence shown here is derived from an EMBL/GenBank/DDBJ whole genome shotgun (WGS) entry which is preliminary data.</text>
</comment>
<organism evidence="1 2">
    <name type="scientific">Deinococcus arenicola</name>
    <dbReference type="NCBI Taxonomy" id="2994950"/>
    <lineage>
        <taxon>Bacteria</taxon>
        <taxon>Thermotogati</taxon>
        <taxon>Deinococcota</taxon>
        <taxon>Deinococci</taxon>
        <taxon>Deinococcales</taxon>
        <taxon>Deinococcaceae</taxon>
        <taxon>Deinococcus</taxon>
    </lineage>
</organism>
<protein>
    <submittedName>
        <fullName evidence="1">Uncharacterized protein</fullName>
    </submittedName>
</protein>
<evidence type="ECO:0000313" key="2">
    <source>
        <dbReference type="Proteomes" id="UP001276150"/>
    </source>
</evidence>
<sequence>MSYADSPRSWARRSACRRQHSFAPEWGTLTGTLPSGETYYEIAAPDGQVWNPLETDAALLLSGWNLIRATPAQARNLQRELMALLMPYLDRKDGDPYLLGTFLCRDHAGPQP</sequence>